<proteinExistence type="predicted"/>
<sequence>MSITRHVSVVGDDRSGIHHHLSALPSPATPREYSATCTTHRRRMNMLLKIHRLPTELLCAIFLMCGEPNDIFNYPRAEHMQSRRDYRNCKTPLYSRMIILLGHVCSRWFTVTRGCPQLWTMIDVPLPSARDTAALKLALQYSAGLPLTLRMDDNHYTDPLRRKAAACRRFMQLVASTSSRWEEISLIVKYEPPKIIDMIQPLLDLPRYAFVRLQRATIRFETDDRDGSATSRLWESFYASPVLRTVQWFFAVIHAPSSTLRQLTRIGVNAIRSDKVMALLQACPQLEVLQAVVRHTPGVMPGKNDGYLIPSIATPIILRHLRVLMLSGMYDWSNLFGGLVVPNLVRLDLAVAGIQSDAIRAMLRRSSAHPRMLALRWILPGNDDELKLLFRCHELQDLRILRYDPYDGPRIRYRNQFDPLPYIPPHIVFFTQSYAEAEQAYHALVVA</sequence>
<name>A0A550D0D8_9AGAR</name>
<comment type="caution">
    <text evidence="1">The sequence shown here is derived from an EMBL/GenBank/DDBJ whole genome shotgun (WGS) entry which is preliminary data.</text>
</comment>
<dbReference type="OrthoDB" id="2958037at2759"/>
<keyword evidence="2" id="KW-1185">Reference proteome</keyword>
<dbReference type="AlphaFoldDB" id="A0A550D0D8"/>
<gene>
    <name evidence="1" type="ORF">BD626DRAFT_477661</name>
</gene>
<evidence type="ECO:0000313" key="2">
    <source>
        <dbReference type="Proteomes" id="UP000320762"/>
    </source>
</evidence>
<dbReference type="EMBL" id="VDMD01000001">
    <property type="protein sequence ID" value="TRM70501.1"/>
    <property type="molecule type" value="Genomic_DNA"/>
</dbReference>
<accession>A0A550D0D8</accession>
<organism evidence="1 2">
    <name type="scientific">Schizophyllum amplum</name>
    <dbReference type="NCBI Taxonomy" id="97359"/>
    <lineage>
        <taxon>Eukaryota</taxon>
        <taxon>Fungi</taxon>
        <taxon>Dikarya</taxon>
        <taxon>Basidiomycota</taxon>
        <taxon>Agaricomycotina</taxon>
        <taxon>Agaricomycetes</taxon>
        <taxon>Agaricomycetidae</taxon>
        <taxon>Agaricales</taxon>
        <taxon>Schizophyllaceae</taxon>
        <taxon>Schizophyllum</taxon>
    </lineage>
</organism>
<dbReference type="Proteomes" id="UP000320762">
    <property type="component" value="Unassembled WGS sequence"/>
</dbReference>
<dbReference type="STRING" id="97359.A0A550D0D8"/>
<reference evidence="1 2" key="1">
    <citation type="journal article" date="2019" name="New Phytol.">
        <title>Comparative genomics reveals unique wood-decay strategies and fruiting body development in the Schizophyllaceae.</title>
        <authorList>
            <person name="Almasi E."/>
            <person name="Sahu N."/>
            <person name="Krizsan K."/>
            <person name="Balint B."/>
            <person name="Kovacs G.M."/>
            <person name="Kiss B."/>
            <person name="Cseklye J."/>
            <person name="Drula E."/>
            <person name="Henrissat B."/>
            <person name="Nagy I."/>
            <person name="Chovatia M."/>
            <person name="Adam C."/>
            <person name="LaButti K."/>
            <person name="Lipzen A."/>
            <person name="Riley R."/>
            <person name="Grigoriev I.V."/>
            <person name="Nagy L.G."/>
        </authorList>
    </citation>
    <scope>NUCLEOTIDE SEQUENCE [LARGE SCALE GENOMIC DNA]</scope>
    <source>
        <strain evidence="1 2">NL-1724</strain>
    </source>
</reference>
<evidence type="ECO:0000313" key="1">
    <source>
        <dbReference type="EMBL" id="TRM70501.1"/>
    </source>
</evidence>
<protein>
    <submittedName>
        <fullName evidence="1">Uncharacterized protein</fullName>
    </submittedName>
</protein>